<dbReference type="RefSeq" id="XP_002542931.1">
    <property type="nucleotide sequence ID" value="XM_002542885.1"/>
</dbReference>
<dbReference type="EMBL" id="CH476615">
    <property type="protein sequence ID" value="EEP77598.1"/>
    <property type="molecule type" value="Genomic_DNA"/>
</dbReference>
<evidence type="ECO:0000313" key="3">
    <source>
        <dbReference type="Proteomes" id="UP000002058"/>
    </source>
</evidence>
<dbReference type="GeneID" id="8437958"/>
<feature type="region of interest" description="Disordered" evidence="1">
    <location>
        <begin position="367"/>
        <end position="387"/>
    </location>
</feature>
<dbReference type="Proteomes" id="UP000002058">
    <property type="component" value="Unassembled WGS sequence"/>
</dbReference>
<dbReference type="AlphaFoldDB" id="C4JG49"/>
<dbReference type="HOGENOM" id="CLU_024469_1_1_1"/>
<sequence length="455" mass="50920">MSATEPSIALHKLEKLRLTSVGEHPILSAVPVGEDTNSPYFVRLPEIDLAKSIFFDTWNCDFAQELDGEDDGTSSESWGRKFDEFIESQHDTPFTPGLPFWRLHIIPGSRDEQRFIAVFVYHHALGDGSSGKAFHTTFLRALPDALAFNPGEVEKIVKTPNKPLLPTLEALRSLQLSFFYILKVIFNTKLWPRRDPELWTGEKIHLPLKNKMHHITVPEKKTAVLKRLCRKHGATITAALQTLVARALFAHLPNQFKKLHCSGAVSTRRWLPRDIVTDDSIGVWVLDFSEDYTREAVAGQPSFPWDEAQRSRKTIETFLHSQGRNTNVALLKFVRDYHRDLLTSMIGKDRGASFEVSNIGMLTDPTSFSGLHSNENDKHPGGASQPLQKPRIGRMIFSQSGNVAGCAVNVSVITGGDGCLVLTFCWQESAVETGLVKAVIEQVQKDIDMLTEDAH</sequence>
<dbReference type="OrthoDB" id="2150604at2759"/>
<dbReference type="VEuPathDB" id="FungiDB:UREG_02447"/>
<dbReference type="PANTHER" id="PTHR28037:SF1">
    <property type="entry name" value="ALCOHOL O-ACETYLTRANSFERASE 1-RELATED"/>
    <property type="match status" value="1"/>
</dbReference>
<dbReference type="PANTHER" id="PTHR28037">
    <property type="entry name" value="ALCOHOL O-ACETYLTRANSFERASE 1-RELATED"/>
    <property type="match status" value="1"/>
</dbReference>
<dbReference type="InParanoid" id="C4JG49"/>
<dbReference type="InterPro" id="IPR052058">
    <property type="entry name" value="Alcohol_O-acetyltransferase"/>
</dbReference>
<dbReference type="InterPro" id="IPR023213">
    <property type="entry name" value="CAT-like_dom_sf"/>
</dbReference>
<protein>
    <recommendedName>
        <fullName evidence="4">Diacylglycerol O-acyltransferase</fullName>
    </recommendedName>
</protein>
<dbReference type="GO" id="GO:0008080">
    <property type="term" value="F:N-acetyltransferase activity"/>
    <property type="evidence" value="ECO:0007669"/>
    <property type="project" value="TreeGrafter"/>
</dbReference>
<dbReference type="eggNOG" id="ENOG502RC91">
    <property type="taxonomic scope" value="Eukaryota"/>
</dbReference>
<keyword evidence="3" id="KW-1185">Reference proteome</keyword>
<dbReference type="OMA" id="KEPYFAR"/>
<dbReference type="Pfam" id="PF07247">
    <property type="entry name" value="AATase"/>
    <property type="match status" value="1"/>
</dbReference>
<gene>
    <name evidence="2" type="ORF">UREG_02447</name>
</gene>
<dbReference type="SUPFAM" id="SSF52777">
    <property type="entry name" value="CoA-dependent acyltransferases"/>
    <property type="match status" value="2"/>
</dbReference>
<proteinExistence type="predicted"/>
<evidence type="ECO:0000313" key="2">
    <source>
        <dbReference type="EMBL" id="EEP77598.1"/>
    </source>
</evidence>
<dbReference type="Gene3D" id="3.30.559.10">
    <property type="entry name" value="Chloramphenicol acetyltransferase-like domain"/>
    <property type="match status" value="1"/>
</dbReference>
<reference evidence="3" key="1">
    <citation type="journal article" date="2009" name="Genome Res.">
        <title>Comparative genomic analyses of the human fungal pathogens Coccidioides and their relatives.</title>
        <authorList>
            <person name="Sharpton T.J."/>
            <person name="Stajich J.E."/>
            <person name="Rounsley S.D."/>
            <person name="Gardner M.J."/>
            <person name="Wortman J.R."/>
            <person name="Jordar V.S."/>
            <person name="Maiti R."/>
            <person name="Kodira C.D."/>
            <person name="Neafsey D.E."/>
            <person name="Zeng Q."/>
            <person name="Hung C.-Y."/>
            <person name="McMahan C."/>
            <person name="Muszewska A."/>
            <person name="Grynberg M."/>
            <person name="Mandel M.A."/>
            <person name="Kellner E.M."/>
            <person name="Barker B.M."/>
            <person name="Galgiani J.N."/>
            <person name="Orbach M.J."/>
            <person name="Kirkland T.N."/>
            <person name="Cole G.T."/>
            <person name="Henn M.R."/>
            <person name="Birren B.W."/>
            <person name="Taylor J.W."/>
        </authorList>
    </citation>
    <scope>NUCLEOTIDE SEQUENCE [LARGE SCALE GENOMIC DNA]</scope>
    <source>
        <strain evidence="3">UAMH 1704</strain>
    </source>
</reference>
<evidence type="ECO:0008006" key="4">
    <source>
        <dbReference type="Google" id="ProtNLM"/>
    </source>
</evidence>
<dbReference type="InterPro" id="IPR010828">
    <property type="entry name" value="Atf2/Sli1-like"/>
</dbReference>
<dbReference type="KEGG" id="ure:UREG_02447"/>
<accession>C4JG49</accession>
<evidence type="ECO:0000256" key="1">
    <source>
        <dbReference type="SAM" id="MobiDB-lite"/>
    </source>
</evidence>
<name>C4JG49_UNCRE</name>
<organism evidence="2 3">
    <name type="scientific">Uncinocarpus reesii (strain UAMH 1704)</name>
    <dbReference type="NCBI Taxonomy" id="336963"/>
    <lineage>
        <taxon>Eukaryota</taxon>
        <taxon>Fungi</taxon>
        <taxon>Dikarya</taxon>
        <taxon>Ascomycota</taxon>
        <taxon>Pezizomycotina</taxon>
        <taxon>Eurotiomycetes</taxon>
        <taxon>Eurotiomycetidae</taxon>
        <taxon>Onygenales</taxon>
        <taxon>Onygenaceae</taxon>
        <taxon>Uncinocarpus</taxon>
    </lineage>
</organism>